<dbReference type="PANTHER" id="PTHR30213:SF1">
    <property type="entry name" value="INNER MEMBRANE PROTEIN YHJD"/>
    <property type="match status" value="1"/>
</dbReference>
<protein>
    <submittedName>
        <fullName evidence="7">Membrane protein</fullName>
    </submittedName>
</protein>
<feature type="transmembrane region" description="Helical" evidence="6">
    <location>
        <begin position="139"/>
        <end position="166"/>
    </location>
</feature>
<feature type="transmembrane region" description="Helical" evidence="6">
    <location>
        <begin position="90"/>
        <end position="110"/>
    </location>
</feature>
<keyword evidence="3 6" id="KW-0812">Transmembrane</keyword>
<proteinExistence type="predicted"/>
<feature type="transmembrane region" description="Helical" evidence="6">
    <location>
        <begin position="214"/>
        <end position="236"/>
    </location>
</feature>
<evidence type="ECO:0000256" key="3">
    <source>
        <dbReference type="ARBA" id="ARBA00022692"/>
    </source>
</evidence>
<dbReference type="RefSeq" id="WP_092745160.1">
    <property type="nucleotide sequence ID" value="NZ_FMZC01000013.1"/>
</dbReference>
<accession>A0A1G7ATT7</accession>
<dbReference type="AlphaFoldDB" id="A0A1G7ATT7"/>
<dbReference type="Pfam" id="PF03631">
    <property type="entry name" value="Virul_fac_BrkB"/>
    <property type="match status" value="1"/>
</dbReference>
<evidence type="ECO:0000313" key="8">
    <source>
        <dbReference type="Proteomes" id="UP000198781"/>
    </source>
</evidence>
<name>A0A1G7ATT7_9BURK</name>
<evidence type="ECO:0000313" key="7">
    <source>
        <dbReference type="EMBL" id="SDE18294.1"/>
    </source>
</evidence>
<dbReference type="InterPro" id="IPR017039">
    <property type="entry name" value="Virul_fac_BrkB"/>
</dbReference>
<organism evidence="7 8">
    <name type="scientific">Paracidovorax valerianellae</name>
    <dbReference type="NCBI Taxonomy" id="187868"/>
    <lineage>
        <taxon>Bacteria</taxon>
        <taxon>Pseudomonadati</taxon>
        <taxon>Pseudomonadota</taxon>
        <taxon>Betaproteobacteria</taxon>
        <taxon>Burkholderiales</taxon>
        <taxon>Comamonadaceae</taxon>
        <taxon>Paracidovorax</taxon>
    </lineage>
</organism>
<evidence type="ECO:0000256" key="5">
    <source>
        <dbReference type="ARBA" id="ARBA00023136"/>
    </source>
</evidence>
<keyword evidence="8" id="KW-1185">Reference proteome</keyword>
<keyword evidence="4 6" id="KW-1133">Transmembrane helix</keyword>
<feature type="transmembrane region" description="Helical" evidence="6">
    <location>
        <begin position="243"/>
        <end position="261"/>
    </location>
</feature>
<comment type="subcellular location">
    <subcellularLocation>
        <location evidence="1">Cell membrane</location>
        <topology evidence="1">Multi-pass membrane protein</topology>
    </subcellularLocation>
</comment>
<evidence type="ECO:0000256" key="1">
    <source>
        <dbReference type="ARBA" id="ARBA00004651"/>
    </source>
</evidence>
<sequence length="356" mass="37403">MNASTLFRLAKKSCQAWLDDYAPSMGAAISYYTAFSIAPLLVIVISIAGAVFGQDAVRGTIEGQISGLVGRDGALAIQGLIKSAREPTEGIIASTISIVLLVIGATTVFGEIQSALDRIWHVPEPSKPSGIWGLLRARFLSFGLILGLAFLLMASLTVSAAVAAAGTWLGALMPGWELMLMGINTLLSMSISCVLFAMIFKFMPSVPIAWRDVWVGAAVTAVLFEVGKVLIGLYVGKAGLSSTYAAAGAIAVVLIWVYYAAQIFLLGAEFTKVYAAEHGSHAAAPENLLDPVEPRKGATHADAALTPVTRVPAPAPAAAPLSTSALATTVALLAARVALSVWLERREKRDALRARR</sequence>
<dbReference type="EMBL" id="FMZC01000013">
    <property type="protein sequence ID" value="SDE18294.1"/>
    <property type="molecule type" value="Genomic_DNA"/>
</dbReference>
<feature type="transmembrane region" description="Helical" evidence="6">
    <location>
        <begin position="29"/>
        <end position="52"/>
    </location>
</feature>
<dbReference type="PANTHER" id="PTHR30213">
    <property type="entry name" value="INNER MEMBRANE PROTEIN YHJD"/>
    <property type="match status" value="1"/>
</dbReference>
<dbReference type="NCBIfam" id="TIGR00765">
    <property type="entry name" value="yihY_not_rbn"/>
    <property type="match status" value="1"/>
</dbReference>
<evidence type="ECO:0000256" key="4">
    <source>
        <dbReference type="ARBA" id="ARBA00022989"/>
    </source>
</evidence>
<dbReference type="Proteomes" id="UP000198781">
    <property type="component" value="Unassembled WGS sequence"/>
</dbReference>
<keyword evidence="5 6" id="KW-0472">Membrane</keyword>
<dbReference type="GO" id="GO:0005886">
    <property type="term" value="C:plasma membrane"/>
    <property type="evidence" value="ECO:0007669"/>
    <property type="project" value="UniProtKB-SubCell"/>
</dbReference>
<keyword evidence="2" id="KW-1003">Cell membrane</keyword>
<dbReference type="OrthoDB" id="9797028at2"/>
<reference evidence="7 8" key="1">
    <citation type="submission" date="2016-10" db="EMBL/GenBank/DDBJ databases">
        <authorList>
            <person name="de Groot N.N."/>
        </authorList>
    </citation>
    <scope>NUCLEOTIDE SEQUENCE [LARGE SCALE GENOMIC DNA]</scope>
    <source>
        <strain evidence="7 8">DSM 16619</strain>
    </source>
</reference>
<gene>
    <name evidence="7" type="ORF">SAMN05192589_11364</name>
</gene>
<feature type="transmembrane region" description="Helical" evidence="6">
    <location>
        <begin position="178"/>
        <end position="202"/>
    </location>
</feature>
<evidence type="ECO:0000256" key="2">
    <source>
        <dbReference type="ARBA" id="ARBA00022475"/>
    </source>
</evidence>
<evidence type="ECO:0000256" key="6">
    <source>
        <dbReference type="SAM" id="Phobius"/>
    </source>
</evidence>
<dbReference type="STRING" id="187868.SAMN05192589_11364"/>